<accession>A0AAW2EQ71</accession>
<evidence type="ECO:0000256" key="1">
    <source>
        <dbReference type="SAM" id="Phobius"/>
    </source>
</evidence>
<dbReference type="AlphaFoldDB" id="A0AAW2EQ71"/>
<reference evidence="2 3" key="1">
    <citation type="submission" date="2023-03" db="EMBL/GenBank/DDBJ databases">
        <title>High recombination rates correlate with genetic variation in Cardiocondyla obscurior ants.</title>
        <authorList>
            <person name="Errbii M."/>
        </authorList>
    </citation>
    <scope>NUCLEOTIDE SEQUENCE [LARGE SCALE GENOMIC DNA]</scope>
    <source>
        <strain evidence="2">Alpha-2009</strain>
        <tissue evidence="2">Whole body</tissue>
    </source>
</reference>
<sequence>MKGRGIAGARACTRACGVYTCVVTVTVPQNKPARFSIRMHSLGRDEVIMKSLPLPSAHLYSPARLLARSLACYLPSSLRNAHRRVSLCFPITQRLFSIPSMAFDRFRSIIYFLFFFSFFLSCYSGQDQQLIETA</sequence>
<feature type="transmembrane region" description="Helical" evidence="1">
    <location>
        <begin position="109"/>
        <end position="126"/>
    </location>
</feature>
<protein>
    <submittedName>
        <fullName evidence="2">Uncharacterized protein</fullName>
    </submittedName>
</protein>
<keyword evidence="3" id="KW-1185">Reference proteome</keyword>
<comment type="caution">
    <text evidence="2">The sequence shown here is derived from an EMBL/GenBank/DDBJ whole genome shotgun (WGS) entry which is preliminary data.</text>
</comment>
<keyword evidence="1" id="KW-0812">Transmembrane</keyword>
<name>A0AAW2EQ71_9HYME</name>
<evidence type="ECO:0000313" key="2">
    <source>
        <dbReference type="EMBL" id="KAL0104531.1"/>
    </source>
</evidence>
<evidence type="ECO:0000313" key="3">
    <source>
        <dbReference type="Proteomes" id="UP001430953"/>
    </source>
</evidence>
<dbReference type="EMBL" id="JADYXP020000020">
    <property type="protein sequence ID" value="KAL0104531.1"/>
    <property type="molecule type" value="Genomic_DNA"/>
</dbReference>
<proteinExistence type="predicted"/>
<keyword evidence="1" id="KW-0472">Membrane</keyword>
<organism evidence="2 3">
    <name type="scientific">Cardiocondyla obscurior</name>
    <dbReference type="NCBI Taxonomy" id="286306"/>
    <lineage>
        <taxon>Eukaryota</taxon>
        <taxon>Metazoa</taxon>
        <taxon>Ecdysozoa</taxon>
        <taxon>Arthropoda</taxon>
        <taxon>Hexapoda</taxon>
        <taxon>Insecta</taxon>
        <taxon>Pterygota</taxon>
        <taxon>Neoptera</taxon>
        <taxon>Endopterygota</taxon>
        <taxon>Hymenoptera</taxon>
        <taxon>Apocrita</taxon>
        <taxon>Aculeata</taxon>
        <taxon>Formicoidea</taxon>
        <taxon>Formicidae</taxon>
        <taxon>Myrmicinae</taxon>
        <taxon>Cardiocondyla</taxon>
    </lineage>
</organism>
<gene>
    <name evidence="2" type="ORF">PUN28_017328</name>
</gene>
<keyword evidence="1" id="KW-1133">Transmembrane helix</keyword>
<dbReference type="Proteomes" id="UP001430953">
    <property type="component" value="Unassembled WGS sequence"/>
</dbReference>